<evidence type="ECO:0000313" key="2">
    <source>
        <dbReference type="EMBL" id="KPI89516.1"/>
    </source>
</evidence>
<sequence length="380" mass="41005">MVSSKAVVAPKKKRGSAKSATKIKPTCIAHVKRRNKKRVAKASTENAASPPALEGSGENAHTTAWSASTITPFWVPQCSKKGKGANASTIPCDRFDIAGTTDVNELVLRHGTTPSSDLKASRRPVLFKRVSQRGAAHSPTQQKPAELLNSLFVLDRYLSNLVRALVHPLHNFLQCHHGLHNADEVQVMLMPKNGPIAAADCAVKSNAASLTPSKATSGTTLRRCYVATNNETLTVDSLQNAVQGWGMAGVFQISEFVLVRGSEGQHAEQKLLEYLRTRILSPAALHFSDKVLTSDQKALVVGERLPCAACRLFAIPYEDVSVLLPSHGHMYLSTIAPSLAALESNKATTEKGKKVVRSAYMNPAVAAKLLLSESHQRVLR</sequence>
<dbReference type="VEuPathDB" id="TriTrypDB:Lsey_0022_0370"/>
<dbReference type="EMBL" id="LJSK01000022">
    <property type="protein sequence ID" value="KPI89516.1"/>
    <property type="molecule type" value="Genomic_DNA"/>
</dbReference>
<comment type="caution">
    <text evidence="2">The sequence shown here is derived from an EMBL/GenBank/DDBJ whole genome shotgun (WGS) entry which is preliminary data.</text>
</comment>
<feature type="region of interest" description="Disordered" evidence="1">
    <location>
        <begin position="1"/>
        <end position="61"/>
    </location>
</feature>
<evidence type="ECO:0000313" key="3">
    <source>
        <dbReference type="Proteomes" id="UP000038009"/>
    </source>
</evidence>
<proteinExistence type="predicted"/>
<dbReference type="OrthoDB" id="278553at2759"/>
<keyword evidence="3" id="KW-1185">Reference proteome</keyword>
<gene>
    <name evidence="2" type="ORF">ABL78_1392</name>
</gene>
<evidence type="ECO:0000256" key="1">
    <source>
        <dbReference type="SAM" id="MobiDB-lite"/>
    </source>
</evidence>
<accession>A0A0N0P844</accession>
<protein>
    <submittedName>
        <fullName evidence="2">Uncharacterized protein</fullName>
    </submittedName>
</protein>
<reference evidence="2 3" key="1">
    <citation type="journal article" date="2015" name="PLoS Pathog.">
        <title>Leptomonas seymouri: Adaptations to the Dixenous Life Cycle Analyzed by Genome Sequencing, Transcriptome Profiling and Co-infection with Leishmania donovani.</title>
        <authorList>
            <person name="Kraeva N."/>
            <person name="Butenko A."/>
            <person name="Hlavacova J."/>
            <person name="Kostygov A."/>
            <person name="Myskova J."/>
            <person name="Grybchuk D."/>
            <person name="Lestinova T."/>
            <person name="Votypka J."/>
            <person name="Volf P."/>
            <person name="Opperdoes F."/>
            <person name="Flegontov P."/>
            <person name="Lukes J."/>
            <person name="Yurchenko V."/>
        </authorList>
    </citation>
    <scope>NUCLEOTIDE SEQUENCE [LARGE SCALE GENOMIC DNA]</scope>
    <source>
        <strain evidence="2 3">ATCC 30220</strain>
    </source>
</reference>
<dbReference type="AlphaFoldDB" id="A0A0N0P844"/>
<dbReference type="Proteomes" id="UP000038009">
    <property type="component" value="Unassembled WGS sequence"/>
</dbReference>
<organism evidence="2 3">
    <name type="scientific">Leptomonas seymouri</name>
    <dbReference type="NCBI Taxonomy" id="5684"/>
    <lineage>
        <taxon>Eukaryota</taxon>
        <taxon>Discoba</taxon>
        <taxon>Euglenozoa</taxon>
        <taxon>Kinetoplastea</taxon>
        <taxon>Metakinetoplastina</taxon>
        <taxon>Trypanosomatida</taxon>
        <taxon>Trypanosomatidae</taxon>
        <taxon>Leishmaniinae</taxon>
        <taxon>Leptomonas</taxon>
    </lineage>
</organism>
<name>A0A0N0P844_LEPSE</name>
<feature type="compositionally biased region" description="Basic residues" evidence="1">
    <location>
        <begin position="30"/>
        <end position="40"/>
    </location>
</feature>